<evidence type="ECO:0000256" key="4">
    <source>
        <dbReference type="ARBA" id="ARBA00022989"/>
    </source>
</evidence>
<organism evidence="10">
    <name type="scientific">Solibacter usitatus (strain Ellin6076)</name>
    <dbReference type="NCBI Taxonomy" id="234267"/>
    <lineage>
        <taxon>Bacteria</taxon>
        <taxon>Pseudomonadati</taxon>
        <taxon>Acidobacteriota</taxon>
        <taxon>Terriglobia</taxon>
        <taxon>Bryobacterales</taxon>
        <taxon>Solibacteraceae</taxon>
        <taxon>Candidatus Solibacter</taxon>
    </lineage>
</organism>
<dbReference type="STRING" id="234267.Acid_3919"/>
<dbReference type="KEGG" id="sus:Acid_3919"/>
<dbReference type="HOGENOM" id="CLU_009433_1_0_0"/>
<keyword evidence="3 7" id="KW-0812">Transmembrane</keyword>
<feature type="transmembrane region" description="Helical" evidence="7">
    <location>
        <begin position="529"/>
        <end position="550"/>
    </location>
</feature>
<comment type="similarity">
    <text evidence="6">Belongs to the ABC-4 integral membrane protein family.</text>
</comment>
<dbReference type="Pfam" id="PF12704">
    <property type="entry name" value="MacB_PCD"/>
    <property type="match status" value="2"/>
</dbReference>
<feature type="transmembrane region" description="Helical" evidence="7">
    <location>
        <begin position="879"/>
        <end position="898"/>
    </location>
</feature>
<evidence type="ECO:0000259" key="8">
    <source>
        <dbReference type="Pfam" id="PF02687"/>
    </source>
</evidence>
<evidence type="ECO:0000313" key="10">
    <source>
        <dbReference type="EMBL" id="ABJ84886.1"/>
    </source>
</evidence>
<dbReference type="InterPro" id="IPR017800">
    <property type="entry name" value="ADOP"/>
</dbReference>
<proteinExistence type="inferred from homology"/>
<dbReference type="InterPro" id="IPR025857">
    <property type="entry name" value="MacB_PCD"/>
</dbReference>
<dbReference type="InterPro" id="IPR003838">
    <property type="entry name" value="ABC3_permease_C"/>
</dbReference>
<dbReference type="InterPro" id="IPR047928">
    <property type="entry name" value="Perm_prefix_1"/>
</dbReference>
<dbReference type="InterPro" id="IPR050250">
    <property type="entry name" value="Macrolide_Exporter_MacB"/>
</dbReference>
<dbReference type="eggNOG" id="COG0577">
    <property type="taxonomic scope" value="Bacteria"/>
</dbReference>
<dbReference type="InParanoid" id="Q01ZM9"/>
<feature type="transmembrane region" description="Helical" evidence="7">
    <location>
        <begin position="441"/>
        <end position="459"/>
    </location>
</feature>
<dbReference type="AlphaFoldDB" id="Q01ZM9"/>
<feature type="domain" description="MacB-like periplasmic core" evidence="9">
    <location>
        <begin position="94"/>
        <end position="342"/>
    </location>
</feature>
<gene>
    <name evidence="10" type="ordered locus">Acid_3919</name>
</gene>
<dbReference type="PANTHER" id="PTHR30572">
    <property type="entry name" value="MEMBRANE COMPONENT OF TRANSPORTER-RELATED"/>
    <property type="match status" value="1"/>
</dbReference>
<evidence type="ECO:0000259" key="9">
    <source>
        <dbReference type="Pfam" id="PF12704"/>
    </source>
</evidence>
<keyword evidence="4 7" id="KW-1133">Transmembrane helix</keyword>
<evidence type="ECO:0000256" key="3">
    <source>
        <dbReference type="ARBA" id="ARBA00022692"/>
    </source>
</evidence>
<keyword evidence="5 7" id="KW-0472">Membrane</keyword>
<dbReference type="GO" id="GO:0005886">
    <property type="term" value="C:plasma membrane"/>
    <property type="evidence" value="ECO:0007669"/>
    <property type="project" value="UniProtKB-SubCell"/>
</dbReference>
<name>Q01ZM9_SOLUE</name>
<dbReference type="EMBL" id="CP000473">
    <property type="protein sequence ID" value="ABJ84886.1"/>
    <property type="molecule type" value="Genomic_DNA"/>
</dbReference>
<feature type="transmembrane region" description="Helical" evidence="7">
    <location>
        <begin position="95"/>
        <end position="115"/>
    </location>
</feature>
<accession>Q01ZM9</accession>
<evidence type="ECO:0008006" key="11">
    <source>
        <dbReference type="Google" id="ProtNLM"/>
    </source>
</evidence>
<feature type="transmembrane region" description="Helical" evidence="7">
    <location>
        <begin position="833"/>
        <end position="859"/>
    </location>
</feature>
<dbReference type="NCBIfam" id="TIGR03434">
    <property type="entry name" value="ADOP"/>
    <property type="match status" value="1"/>
</dbReference>
<feature type="transmembrane region" description="Helical" evidence="7">
    <location>
        <begin position="786"/>
        <end position="812"/>
    </location>
</feature>
<dbReference type="GO" id="GO:0022857">
    <property type="term" value="F:transmembrane transporter activity"/>
    <property type="evidence" value="ECO:0007669"/>
    <property type="project" value="TreeGrafter"/>
</dbReference>
<feature type="domain" description="MacB-like periplasmic core" evidence="9">
    <location>
        <begin position="540"/>
        <end position="715"/>
    </location>
</feature>
<sequence length="913" mass="98816">MTGVLRRLRYLIGSARRSEALREEMELHLAEKASELEADGMTAEHARVEARRRFGNLGQKQEESREIWMTRFLSELVQDIRYGCRTLSGNKAFSALAVLSLALGIGANTAIFSLMESILLRSLPVADPESLVVLNWHSRTPKDGDKESVHVMHGLQGMFWPGKKGDMVTGIFPYRAFETLREENPVFSTLFGYVNGRNRTLAVRGQAMNASTEYVTGEYFRGLAVSPAAGRLIESEDDRPGAAPVAVVSFATGQNRFGGPSNAIGQSILVDSVPFTVIGVAPPEFFGVDPAAAPEVYLPLHANLLVDGARAARIYGDENFYWMEMMGRLRPGVSMAQAQAMLAPRFHQWVATTASTDGERAKLPALILNPGAAGLGSLRREYSKPLYVLLTMVALILAITCANIANLLLARSAARRREMAVRLSLGAGRLRIVRQMLTESVLLASLGGAFGVLFAVWGMRTLTFLLSSGQRNVTLHAELNWSVLGVTAALSVVCGLLFGLAPAIQSTRPDVMPALKNGRGGGPRRRAQHVLVVGQIATSFLILVAAGLFVRTLNNLHSVQLGYARENILLFSLNARQAGHRDPEITAFYEDLRKRLESIPGVSSATLSHSSLIDAGFAGPAIRGEMKIGAVTVDDAGVLAAGPRFLTTMQIPILAGREIDERDQRGSMPVAVISEELARTYFGDENPVGRRITLVDEKRELEIIGVSGNLRYGGLKEAEESSMTMFVAASQISPDRMTYALHTAGDPLRYVKSVHEIVREADSRIPVTNVATQAAEIDRTINREIMFAKLCTGFAVLALLMACVGLYGTISYNVARQVGEIGIRMALGAQRGAVVWMVLSRVLLLAAVGLAISVPAALIASRLIKSFLFETRPNDPATLVLAGVVLLSAVILAGYAPARRASRIDPLTALRHD</sequence>
<keyword evidence="2" id="KW-1003">Cell membrane</keyword>
<reference evidence="10" key="1">
    <citation type="submission" date="2006-10" db="EMBL/GenBank/DDBJ databases">
        <title>Complete sequence of Solibacter usitatus Ellin6076.</title>
        <authorList>
            <consortium name="US DOE Joint Genome Institute"/>
            <person name="Copeland A."/>
            <person name="Lucas S."/>
            <person name="Lapidus A."/>
            <person name="Barry K."/>
            <person name="Detter J.C."/>
            <person name="Glavina del Rio T."/>
            <person name="Hammon N."/>
            <person name="Israni S."/>
            <person name="Dalin E."/>
            <person name="Tice H."/>
            <person name="Pitluck S."/>
            <person name="Thompson L.S."/>
            <person name="Brettin T."/>
            <person name="Bruce D."/>
            <person name="Han C."/>
            <person name="Tapia R."/>
            <person name="Gilna P."/>
            <person name="Schmutz J."/>
            <person name="Larimer F."/>
            <person name="Land M."/>
            <person name="Hauser L."/>
            <person name="Kyrpides N."/>
            <person name="Mikhailova N."/>
            <person name="Janssen P.H."/>
            <person name="Kuske C.R."/>
            <person name="Richardson P."/>
        </authorList>
    </citation>
    <scope>NUCLEOTIDE SEQUENCE</scope>
    <source>
        <strain evidence="10">Ellin6076</strain>
    </source>
</reference>
<feature type="domain" description="ABC3 transporter permease C-terminal" evidence="8">
    <location>
        <begin position="391"/>
        <end position="508"/>
    </location>
</feature>
<feature type="transmembrane region" description="Helical" evidence="7">
    <location>
        <begin position="479"/>
        <end position="500"/>
    </location>
</feature>
<protein>
    <recommendedName>
        <fullName evidence="11">Permease</fullName>
    </recommendedName>
</protein>
<evidence type="ECO:0000256" key="2">
    <source>
        <dbReference type="ARBA" id="ARBA00022475"/>
    </source>
</evidence>
<comment type="subcellular location">
    <subcellularLocation>
        <location evidence="1">Cell membrane</location>
        <topology evidence="1">Multi-pass membrane protein</topology>
    </subcellularLocation>
</comment>
<evidence type="ECO:0000256" key="7">
    <source>
        <dbReference type="SAM" id="Phobius"/>
    </source>
</evidence>
<evidence type="ECO:0000256" key="1">
    <source>
        <dbReference type="ARBA" id="ARBA00004651"/>
    </source>
</evidence>
<evidence type="ECO:0000256" key="5">
    <source>
        <dbReference type="ARBA" id="ARBA00023136"/>
    </source>
</evidence>
<dbReference type="Pfam" id="PF02687">
    <property type="entry name" value="FtsX"/>
    <property type="match status" value="2"/>
</dbReference>
<dbReference type="PANTHER" id="PTHR30572:SF4">
    <property type="entry name" value="ABC TRANSPORTER PERMEASE YTRF"/>
    <property type="match status" value="1"/>
</dbReference>
<dbReference type="NCBIfam" id="NF038403">
    <property type="entry name" value="perm_prefix_1"/>
    <property type="match status" value="1"/>
</dbReference>
<evidence type="ECO:0000256" key="6">
    <source>
        <dbReference type="ARBA" id="ARBA00038076"/>
    </source>
</evidence>
<feature type="transmembrane region" description="Helical" evidence="7">
    <location>
        <begin position="386"/>
        <end position="409"/>
    </location>
</feature>
<feature type="domain" description="ABC3 transporter permease C-terminal" evidence="8">
    <location>
        <begin position="794"/>
        <end position="906"/>
    </location>
</feature>